<dbReference type="WBParaSite" id="PSU_v2.g3315.t1">
    <property type="protein sequence ID" value="PSU_v2.g3315.t1"/>
    <property type="gene ID" value="PSU_v2.g3315"/>
</dbReference>
<organism evidence="1 2">
    <name type="scientific">Panagrolaimus superbus</name>
    <dbReference type="NCBI Taxonomy" id="310955"/>
    <lineage>
        <taxon>Eukaryota</taxon>
        <taxon>Metazoa</taxon>
        <taxon>Ecdysozoa</taxon>
        <taxon>Nematoda</taxon>
        <taxon>Chromadorea</taxon>
        <taxon>Rhabditida</taxon>
        <taxon>Tylenchina</taxon>
        <taxon>Panagrolaimomorpha</taxon>
        <taxon>Panagrolaimoidea</taxon>
        <taxon>Panagrolaimidae</taxon>
        <taxon>Panagrolaimus</taxon>
    </lineage>
</organism>
<dbReference type="AlphaFoldDB" id="A0A914YUH3"/>
<sequence length="119" mass="12816">MQLVGDIKGDAKILMGKIDHEGGRKISAEDFVWPGSGEVTFTGGGTAHHFDGNIEGKIQGFAQNGGFCRKRIERDAHVVVDELNADPHARTASVDQLTAHRHQDQCGTFNLFSGAASQQ</sequence>
<proteinExistence type="predicted"/>
<dbReference type="Proteomes" id="UP000887577">
    <property type="component" value="Unplaced"/>
</dbReference>
<keyword evidence="1" id="KW-1185">Reference proteome</keyword>
<evidence type="ECO:0000313" key="2">
    <source>
        <dbReference type="WBParaSite" id="PSU_v2.g3315.t1"/>
    </source>
</evidence>
<reference evidence="2" key="1">
    <citation type="submission" date="2022-11" db="UniProtKB">
        <authorList>
            <consortium name="WormBaseParasite"/>
        </authorList>
    </citation>
    <scope>IDENTIFICATION</scope>
</reference>
<protein>
    <submittedName>
        <fullName evidence="2">Uncharacterized protein</fullName>
    </submittedName>
</protein>
<name>A0A914YUH3_9BILA</name>
<accession>A0A914YUH3</accession>
<evidence type="ECO:0000313" key="1">
    <source>
        <dbReference type="Proteomes" id="UP000887577"/>
    </source>
</evidence>